<evidence type="ECO:0000313" key="3">
    <source>
        <dbReference type="Proteomes" id="UP000292402"/>
    </source>
</evidence>
<sequence>MSGAILRLMQMTETRLINTSQSVAELADKLVSIHTLRRKKALPKPVIYIDLEGLNLCREGSVSILTLLIDLETSPKEVYLIDVHTLGEEAFDTAGVGETTLKDILQDEEIPKVFFDVRNDSDALFSHFGIALQGVEDVQLMESATRDTTGSRRYLNGLKKCVEKNIAGGSAEHRVNWLKDKNAGERLFEADHKVFNERPIAAPIIAYCEGDVRCLPQLRNGLVLGRSQQWHDLVLDETKKRVASTHAPDYQPHGKDRALAPWSSEQNTALDRLNYKPTMEEYLDNYDLYHMDDDDDDYDYYDDDDYY</sequence>
<dbReference type="InterPro" id="IPR036397">
    <property type="entry name" value="RNaseH_sf"/>
</dbReference>
<dbReference type="EMBL" id="PDXA01000012">
    <property type="protein sequence ID" value="RYN53395.1"/>
    <property type="molecule type" value="Genomic_DNA"/>
</dbReference>
<dbReference type="PANTHER" id="PTHR43040:SF1">
    <property type="entry name" value="RIBONUCLEASE D"/>
    <property type="match status" value="1"/>
</dbReference>
<dbReference type="SUPFAM" id="SSF53098">
    <property type="entry name" value="Ribonuclease H-like"/>
    <property type="match status" value="1"/>
</dbReference>
<name>A0A4Q4MK58_9PLEO</name>
<feature type="domain" description="3'-5' exonuclease" evidence="1">
    <location>
        <begin position="42"/>
        <end position="222"/>
    </location>
</feature>
<protein>
    <recommendedName>
        <fullName evidence="1">3'-5' exonuclease domain-containing protein</fullName>
    </recommendedName>
</protein>
<comment type="caution">
    <text evidence="2">The sequence shown here is derived from an EMBL/GenBank/DDBJ whole genome shotgun (WGS) entry which is preliminary data.</text>
</comment>
<evidence type="ECO:0000259" key="1">
    <source>
        <dbReference type="Pfam" id="PF01612"/>
    </source>
</evidence>
<dbReference type="InterPro" id="IPR012337">
    <property type="entry name" value="RNaseH-like_sf"/>
</dbReference>
<evidence type="ECO:0000313" key="2">
    <source>
        <dbReference type="EMBL" id="RYN53395.1"/>
    </source>
</evidence>
<dbReference type="GO" id="GO:0003676">
    <property type="term" value="F:nucleic acid binding"/>
    <property type="evidence" value="ECO:0007669"/>
    <property type="project" value="InterPro"/>
</dbReference>
<dbReference type="Proteomes" id="UP000292402">
    <property type="component" value="Unassembled WGS sequence"/>
</dbReference>
<reference evidence="3" key="1">
    <citation type="journal article" date="2019" name="bioRxiv">
        <title>Genomics, evolutionary history and diagnostics of the Alternaria alternata species group including apple and Asian pear pathotypes.</title>
        <authorList>
            <person name="Armitage A.D."/>
            <person name="Cockerton H.M."/>
            <person name="Sreenivasaprasad S."/>
            <person name="Woodhall J.W."/>
            <person name="Lane C.R."/>
            <person name="Harrison R.J."/>
            <person name="Clarkson J.P."/>
        </authorList>
    </citation>
    <scope>NUCLEOTIDE SEQUENCE [LARGE SCALE GENOMIC DNA]</scope>
    <source>
        <strain evidence="3">FERA 1082</strain>
    </source>
</reference>
<dbReference type="PANTHER" id="PTHR43040">
    <property type="entry name" value="RIBONUCLEASE D"/>
    <property type="match status" value="1"/>
</dbReference>
<accession>A0A4Q4MK58</accession>
<dbReference type="InterPro" id="IPR002562">
    <property type="entry name" value="3'-5'_exonuclease_dom"/>
</dbReference>
<dbReference type="Gene3D" id="3.30.420.10">
    <property type="entry name" value="Ribonuclease H-like superfamily/Ribonuclease H"/>
    <property type="match status" value="1"/>
</dbReference>
<dbReference type="AlphaFoldDB" id="A0A4Q4MK58"/>
<gene>
    <name evidence="2" type="ORF">AA0114_g4370</name>
</gene>
<organism evidence="2 3">
    <name type="scientific">Alternaria tenuissima</name>
    <dbReference type="NCBI Taxonomy" id="119927"/>
    <lineage>
        <taxon>Eukaryota</taxon>
        <taxon>Fungi</taxon>
        <taxon>Dikarya</taxon>
        <taxon>Ascomycota</taxon>
        <taxon>Pezizomycotina</taxon>
        <taxon>Dothideomycetes</taxon>
        <taxon>Pleosporomycetidae</taxon>
        <taxon>Pleosporales</taxon>
        <taxon>Pleosporineae</taxon>
        <taxon>Pleosporaceae</taxon>
        <taxon>Alternaria</taxon>
        <taxon>Alternaria sect. Alternaria</taxon>
        <taxon>Alternaria alternata complex</taxon>
    </lineage>
</organism>
<proteinExistence type="predicted"/>
<dbReference type="Pfam" id="PF01612">
    <property type="entry name" value="DNA_pol_A_exo1"/>
    <property type="match status" value="1"/>
</dbReference>
<dbReference type="GO" id="GO:0006139">
    <property type="term" value="P:nucleobase-containing compound metabolic process"/>
    <property type="evidence" value="ECO:0007669"/>
    <property type="project" value="InterPro"/>
</dbReference>
<dbReference type="GO" id="GO:0008408">
    <property type="term" value="F:3'-5' exonuclease activity"/>
    <property type="evidence" value="ECO:0007669"/>
    <property type="project" value="InterPro"/>
</dbReference>